<feature type="transmembrane region" description="Helical" evidence="1">
    <location>
        <begin position="179"/>
        <end position="201"/>
    </location>
</feature>
<accession>A0A7S1MPK1</accession>
<feature type="transmembrane region" description="Helical" evidence="1">
    <location>
        <begin position="74"/>
        <end position="96"/>
    </location>
</feature>
<keyword evidence="1" id="KW-1133">Transmembrane helix</keyword>
<keyword evidence="1" id="KW-0472">Membrane</keyword>
<keyword evidence="1" id="KW-0812">Transmembrane</keyword>
<reference evidence="2" key="1">
    <citation type="submission" date="2021-01" db="EMBL/GenBank/DDBJ databases">
        <authorList>
            <person name="Corre E."/>
            <person name="Pelletier E."/>
            <person name="Niang G."/>
            <person name="Scheremetjew M."/>
            <person name="Finn R."/>
            <person name="Kale V."/>
            <person name="Holt S."/>
            <person name="Cochrane G."/>
            <person name="Meng A."/>
            <person name="Brown T."/>
            <person name="Cohen L."/>
        </authorList>
    </citation>
    <scope>NUCLEOTIDE SEQUENCE</scope>
    <source>
        <strain evidence="2">OF101</strain>
    </source>
</reference>
<feature type="transmembrane region" description="Helical" evidence="1">
    <location>
        <begin position="108"/>
        <end position="130"/>
    </location>
</feature>
<protein>
    <submittedName>
        <fullName evidence="2">Uncharacterized protein</fullName>
    </submittedName>
</protein>
<feature type="transmembrane region" description="Helical" evidence="1">
    <location>
        <begin position="136"/>
        <end position="158"/>
    </location>
</feature>
<dbReference type="AlphaFoldDB" id="A0A7S1MPK1"/>
<gene>
    <name evidence="2" type="ORF">ACAT0790_LOCUS25184</name>
</gene>
<name>A0A7S1MPK1_ALECA</name>
<dbReference type="EMBL" id="HBGE01041700">
    <property type="protein sequence ID" value="CAD9137323.1"/>
    <property type="molecule type" value="Transcribed_RNA"/>
</dbReference>
<sequence>MMAQSLLLPGAEAPRAGSYGTRAVAVVYMALGAVLVGTYVWGLLTLNAEFPASGGAQTLWGRIADPGNEWLMGIYYTSIGSAAIGFLPSLAYAFCIAPKLSRDLVNKICGSLAVFFVTECFWLPMCVAYLESPSAAVYTLIRLQLAVSGICGLSWFYFKVLAVPDEVAATVSAPLRLSAKAGTTIFVLHCAILDAIVWPPFFHK</sequence>
<feature type="transmembrane region" description="Helical" evidence="1">
    <location>
        <begin position="21"/>
        <end position="41"/>
    </location>
</feature>
<organism evidence="2">
    <name type="scientific">Alexandrium catenella</name>
    <name type="common">Red tide dinoflagellate</name>
    <name type="synonym">Gonyaulax catenella</name>
    <dbReference type="NCBI Taxonomy" id="2925"/>
    <lineage>
        <taxon>Eukaryota</taxon>
        <taxon>Sar</taxon>
        <taxon>Alveolata</taxon>
        <taxon>Dinophyceae</taxon>
        <taxon>Gonyaulacales</taxon>
        <taxon>Pyrocystaceae</taxon>
        <taxon>Alexandrium</taxon>
    </lineage>
</organism>
<evidence type="ECO:0000313" key="2">
    <source>
        <dbReference type="EMBL" id="CAD9137323.1"/>
    </source>
</evidence>
<evidence type="ECO:0000256" key="1">
    <source>
        <dbReference type="SAM" id="Phobius"/>
    </source>
</evidence>
<proteinExistence type="predicted"/>